<sequence>MLAKLNSGYLDGLSANLVEVEVSVHKGLRSFTIVGLADTAIKEAKERVSLALKSSGLKPPHLQNSKVLINLAPADIKKTGALYDLPIALGFVTASEQANFNFKNKLFFGELALDGSLKPIKGAFLFALLAKEKNYKEIIVPEQNRKEANLVNFYSNKNNSMAQPLKITGLSTLTEVLLYLQGKFSPNEKSEETLIPKINEVKKQGQIEYGWIKGQQKAKKALLIAAAGSHNLLLQGPPGAGKTLLAKSVLSILPQLEPEEVLELAKIYSLTGTLAQNQLILEQRPFRAPHHSASASSLIGGGSPKIRPGEITLSHRGILFLDEFPEFHRDVLEALRQPLEAGEITIQRASQTIAFPANFTLIAAANPCPCGHLDDPQKECTCLSSQVASYRRKLSGPLIDRIDLFAFANAVKYEELVEESDNQETAEALNLVKVARKIQKQRFQNENILTNSEMQLSQIKKYCPLGRASEEILKQWVNSGKLSARSYHKIIKISRTIADLEESPSITEKHIQEALSFRKPAD</sequence>
<dbReference type="PANTHER" id="PTHR32039:SF7">
    <property type="entry name" value="COMPETENCE PROTEIN COMM"/>
    <property type="match status" value="1"/>
</dbReference>
<name>A0A2G9ZHT0_9BACT</name>
<evidence type="ECO:0000256" key="1">
    <source>
        <dbReference type="ARBA" id="ARBA00006354"/>
    </source>
</evidence>
<dbReference type="SUPFAM" id="SSF54211">
    <property type="entry name" value="Ribosomal protein S5 domain 2-like"/>
    <property type="match status" value="1"/>
</dbReference>
<dbReference type="InterPro" id="IPR001208">
    <property type="entry name" value="MCM_dom"/>
</dbReference>
<dbReference type="NCBIfam" id="TIGR00368">
    <property type="entry name" value="YifB family Mg chelatase-like AAA ATPase"/>
    <property type="match status" value="1"/>
</dbReference>
<dbReference type="SMART" id="SM00382">
    <property type="entry name" value="AAA"/>
    <property type="match status" value="1"/>
</dbReference>
<evidence type="ECO:0000256" key="2">
    <source>
        <dbReference type="ARBA" id="ARBA00022741"/>
    </source>
</evidence>
<dbReference type="Gene3D" id="3.40.50.300">
    <property type="entry name" value="P-loop containing nucleotide triphosphate hydrolases"/>
    <property type="match status" value="1"/>
</dbReference>
<comment type="caution">
    <text evidence="5">The sequence shown here is derived from an EMBL/GenBank/DDBJ whole genome shotgun (WGS) entry which is preliminary data.</text>
</comment>
<dbReference type="EMBL" id="PCSB01000021">
    <property type="protein sequence ID" value="PIP31898.1"/>
    <property type="molecule type" value="Genomic_DNA"/>
</dbReference>
<dbReference type="Pfam" id="PF01078">
    <property type="entry name" value="Mg_chelatase"/>
    <property type="match status" value="1"/>
</dbReference>
<dbReference type="PRINTS" id="PR01657">
    <property type="entry name" value="MCMFAMILY"/>
</dbReference>
<dbReference type="Gene3D" id="3.30.230.10">
    <property type="match status" value="1"/>
</dbReference>
<feature type="domain" description="MCM C-terminal AAA(+) ATPase" evidence="4">
    <location>
        <begin position="306"/>
        <end position="367"/>
    </location>
</feature>
<dbReference type="GO" id="GO:0005524">
    <property type="term" value="F:ATP binding"/>
    <property type="evidence" value="ECO:0007669"/>
    <property type="project" value="UniProtKB-KW"/>
</dbReference>
<evidence type="ECO:0000256" key="3">
    <source>
        <dbReference type="ARBA" id="ARBA00022840"/>
    </source>
</evidence>
<evidence type="ECO:0000313" key="6">
    <source>
        <dbReference type="Proteomes" id="UP000230447"/>
    </source>
</evidence>
<dbReference type="SUPFAM" id="SSF52540">
    <property type="entry name" value="P-loop containing nucleoside triphosphate hydrolases"/>
    <property type="match status" value="1"/>
</dbReference>
<proteinExistence type="inferred from homology"/>
<dbReference type="PANTHER" id="PTHR32039">
    <property type="entry name" value="MAGNESIUM-CHELATASE SUBUNIT CHLI"/>
    <property type="match status" value="1"/>
</dbReference>
<dbReference type="InterPro" id="IPR025158">
    <property type="entry name" value="Mg_chelat-rel_C"/>
</dbReference>
<accession>A0A2G9ZHT0</accession>
<dbReference type="InterPro" id="IPR003593">
    <property type="entry name" value="AAA+_ATPase"/>
</dbReference>
<comment type="similarity">
    <text evidence="1">Belongs to the Mg-chelatase subunits D/I family. ComM subfamily.</text>
</comment>
<dbReference type="Pfam" id="PF13335">
    <property type="entry name" value="Mg_chelatase_C"/>
    <property type="match status" value="1"/>
</dbReference>
<dbReference type="InterPro" id="IPR000523">
    <property type="entry name" value="Mg_chelatse_chII-like_cat_dom"/>
</dbReference>
<dbReference type="InterPro" id="IPR014721">
    <property type="entry name" value="Ribsml_uS5_D2-typ_fold_subgr"/>
</dbReference>
<organism evidence="5 6">
    <name type="scientific">bacterium (Candidatus Gribaldobacteria) CG23_combo_of_CG06-09_8_20_14_all_37_87_8</name>
    <dbReference type="NCBI Taxonomy" id="2014278"/>
    <lineage>
        <taxon>Bacteria</taxon>
        <taxon>Candidatus Gribaldobacteria</taxon>
    </lineage>
</organism>
<dbReference type="InterPro" id="IPR004482">
    <property type="entry name" value="Mg_chelat-rel"/>
</dbReference>
<protein>
    <submittedName>
        <fullName evidence="5">Magnesium chelatase</fullName>
    </submittedName>
</protein>
<dbReference type="Proteomes" id="UP000230447">
    <property type="component" value="Unassembled WGS sequence"/>
</dbReference>
<dbReference type="InterPro" id="IPR027417">
    <property type="entry name" value="P-loop_NTPase"/>
</dbReference>
<dbReference type="AlphaFoldDB" id="A0A2G9ZHT0"/>
<keyword evidence="3" id="KW-0067">ATP-binding</keyword>
<keyword evidence="2" id="KW-0547">Nucleotide-binding</keyword>
<reference evidence="5 6" key="1">
    <citation type="submission" date="2017-09" db="EMBL/GenBank/DDBJ databases">
        <title>Depth-based differentiation of microbial function through sediment-hosted aquifers and enrichment of novel symbionts in the deep terrestrial subsurface.</title>
        <authorList>
            <person name="Probst A.J."/>
            <person name="Ladd B."/>
            <person name="Jarett J.K."/>
            <person name="Geller-Mcgrath D.E."/>
            <person name="Sieber C.M."/>
            <person name="Emerson J.B."/>
            <person name="Anantharaman K."/>
            <person name="Thomas B.C."/>
            <person name="Malmstrom R."/>
            <person name="Stieglmeier M."/>
            <person name="Klingl A."/>
            <person name="Woyke T."/>
            <person name="Ryan C.M."/>
            <person name="Banfield J.F."/>
        </authorList>
    </citation>
    <scope>NUCLEOTIDE SEQUENCE [LARGE SCALE GENOMIC DNA]</scope>
    <source>
        <strain evidence="5">CG23_combo_of_CG06-09_8_20_14_all_37_87_8</strain>
    </source>
</reference>
<dbReference type="Pfam" id="PF13541">
    <property type="entry name" value="ChlI"/>
    <property type="match status" value="1"/>
</dbReference>
<evidence type="ECO:0000313" key="5">
    <source>
        <dbReference type="EMBL" id="PIP31898.1"/>
    </source>
</evidence>
<gene>
    <name evidence="5" type="ORF">COX24_01070</name>
</gene>
<dbReference type="InterPro" id="IPR020568">
    <property type="entry name" value="Ribosomal_Su5_D2-typ_SF"/>
</dbReference>
<dbReference type="PROSITE" id="PS50051">
    <property type="entry name" value="MCM_2"/>
    <property type="match status" value="1"/>
</dbReference>
<dbReference type="InterPro" id="IPR045006">
    <property type="entry name" value="CHLI-like"/>
</dbReference>
<evidence type="ECO:0000259" key="4">
    <source>
        <dbReference type="PROSITE" id="PS50051"/>
    </source>
</evidence>
<dbReference type="GO" id="GO:0003677">
    <property type="term" value="F:DNA binding"/>
    <property type="evidence" value="ECO:0007669"/>
    <property type="project" value="InterPro"/>
</dbReference>